<dbReference type="Proteomes" id="UP000032142">
    <property type="component" value="Unassembled WGS sequence"/>
</dbReference>
<dbReference type="EMBL" id="KN421238">
    <property type="protein sequence ID" value="KHG22285.1"/>
    <property type="molecule type" value="Genomic_DNA"/>
</dbReference>
<keyword evidence="2" id="KW-1185">Reference proteome</keyword>
<organism evidence="1 2">
    <name type="scientific">Gossypium arboreum</name>
    <name type="common">Tree cotton</name>
    <name type="synonym">Gossypium nanking</name>
    <dbReference type="NCBI Taxonomy" id="29729"/>
    <lineage>
        <taxon>Eukaryota</taxon>
        <taxon>Viridiplantae</taxon>
        <taxon>Streptophyta</taxon>
        <taxon>Embryophyta</taxon>
        <taxon>Tracheophyta</taxon>
        <taxon>Spermatophyta</taxon>
        <taxon>Magnoliopsida</taxon>
        <taxon>eudicotyledons</taxon>
        <taxon>Gunneridae</taxon>
        <taxon>Pentapetalae</taxon>
        <taxon>rosids</taxon>
        <taxon>malvids</taxon>
        <taxon>Malvales</taxon>
        <taxon>Malvaceae</taxon>
        <taxon>Malvoideae</taxon>
        <taxon>Gossypium</taxon>
    </lineage>
</organism>
<evidence type="ECO:0000313" key="1">
    <source>
        <dbReference type="EMBL" id="KHG22285.1"/>
    </source>
</evidence>
<name>A0A0B0PBL4_GOSAR</name>
<evidence type="ECO:0000313" key="2">
    <source>
        <dbReference type="Proteomes" id="UP000032142"/>
    </source>
</evidence>
<proteinExistence type="predicted"/>
<dbReference type="AlphaFoldDB" id="A0A0B0PBL4"/>
<reference evidence="2" key="1">
    <citation type="submission" date="2014-09" db="EMBL/GenBank/DDBJ databases">
        <authorList>
            <person name="Mudge J."/>
            <person name="Ramaraj T."/>
            <person name="Lindquist I.E."/>
            <person name="Bharti A.K."/>
            <person name="Sundararajan A."/>
            <person name="Cameron C.T."/>
            <person name="Woodward J.E."/>
            <person name="May G.D."/>
            <person name="Brubaker C."/>
            <person name="Broadhvest J."/>
            <person name="Wilkins T.A."/>
        </authorList>
    </citation>
    <scope>NUCLEOTIDE SEQUENCE</scope>
    <source>
        <strain evidence="2">cv. AKA8401</strain>
    </source>
</reference>
<accession>A0A0B0PBL4</accession>
<sequence>MALTTTFFCLRLTNDGMKFQEILRTVNVIFEGICSFHNFL</sequence>
<gene>
    <name evidence="1" type="ORF">F383_28160</name>
</gene>
<protein>
    <submittedName>
        <fullName evidence="1">Uncharacterized protein</fullName>
    </submittedName>
</protein>